<comment type="caution">
    <text evidence="2">The sequence shown here is derived from an EMBL/GenBank/DDBJ whole genome shotgun (WGS) entry which is preliminary data.</text>
</comment>
<name>A0ABD3AYU5_9GENT</name>
<reference evidence="2 3" key="1">
    <citation type="submission" date="2024-11" db="EMBL/GenBank/DDBJ databases">
        <title>A near-complete genome assembly of Cinchona calisaya.</title>
        <authorList>
            <person name="Lian D.C."/>
            <person name="Zhao X.W."/>
            <person name="Wei L."/>
        </authorList>
    </citation>
    <scope>NUCLEOTIDE SEQUENCE [LARGE SCALE GENOMIC DNA]</scope>
    <source>
        <tissue evidence="2">Nenye</tissue>
    </source>
</reference>
<organism evidence="2 3">
    <name type="scientific">Cinchona calisaya</name>
    <dbReference type="NCBI Taxonomy" id="153742"/>
    <lineage>
        <taxon>Eukaryota</taxon>
        <taxon>Viridiplantae</taxon>
        <taxon>Streptophyta</taxon>
        <taxon>Embryophyta</taxon>
        <taxon>Tracheophyta</taxon>
        <taxon>Spermatophyta</taxon>
        <taxon>Magnoliopsida</taxon>
        <taxon>eudicotyledons</taxon>
        <taxon>Gunneridae</taxon>
        <taxon>Pentapetalae</taxon>
        <taxon>asterids</taxon>
        <taxon>lamiids</taxon>
        <taxon>Gentianales</taxon>
        <taxon>Rubiaceae</taxon>
        <taxon>Cinchonoideae</taxon>
        <taxon>Cinchoneae</taxon>
        <taxon>Cinchona</taxon>
    </lineage>
</organism>
<dbReference type="PANTHER" id="PTHR37723">
    <property type="entry name" value="PROTEIN FAR-RED ELONGATED HYPOCOTYL 1"/>
    <property type="match status" value="1"/>
</dbReference>
<evidence type="ECO:0000256" key="1">
    <source>
        <dbReference type="SAM" id="MobiDB-lite"/>
    </source>
</evidence>
<dbReference type="PANTHER" id="PTHR37723:SF1">
    <property type="entry name" value="PROTEIN FAR-RED-ELONGATED HYPOCOTYL 1-LIKE"/>
    <property type="match status" value="1"/>
</dbReference>
<accession>A0ABD3AYU5</accession>
<keyword evidence="3" id="KW-1185">Reference proteome</keyword>
<evidence type="ECO:0000313" key="2">
    <source>
        <dbReference type="EMBL" id="KAL3536414.1"/>
    </source>
</evidence>
<feature type="region of interest" description="Disordered" evidence="1">
    <location>
        <begin position="1"/>
        <end position="21"/>
    </location>
</feature>
<evidence type="ECO:0000313" key="3">
    <source>
        <dbReference type="Proteomes" id="UP001630127"/>
    </source>
</evidence>
<protein>
    <submittedName>
        <fullName evidence="2">Uncharacterized protein</fullName>
    </submittedName>
</protein>
<sequence length="156" mass="16861">MDRKRKLQAEELGTAPPKHKWSSRTFAPEYVFPSNADSDVEGVYGCIDKGELSGVSTAAESEQDSANDSNRVAADADSIISVSNDAEVGADQGYFKEYSSDQPFTSSVDWGGNCSKRAVHSSECSSVTKSSSIFWNHHLLAKSMSFPIMTLACSHP</sequence>
<proteinExistence type="predicted"/>
<dbReference type="AlphaFoldDB" id="A0ABD3AYU5"/>
<dbReference type="EMBL" id="JBJUIK010000002">
    <property type="protein sequence ID" value="KAL3536414.1"/>
    <property type="molecule type" value="Genomic_DNA"/>
</dbReference>
<dbReference type="Proteomes" id="UP001630127">
    <property type="component" value="Unassembled WGS sequence"/>
</dbReference>
<gene>
    <name evidence="2" type="ORF">ACH5RR_004875</name>
</gene>
<dbReference type="InterPro" id="IPR037766">
    <property type="entry name" value="FHY1"/>
</dbReference>